<feature type="region of interest" description="Disordered" evidence="1">
    <location>
        <begin position="240"/>
        <end position="290"/>
    </location>
</feature>
<protein>
    <submittedName>
        <fullName evidence="2">Uncharacterized protein</fullName>
    </submittedName>
</protein>
<reference evidence="2 3" key="1">
    <citation type="journal article" date="2017" name="Curr. Biol.">
        <title>Genome architecture and evolution of a unichromosomal asexual nematode.</title>
        <authorList>
            <person name="Fradin H."/>
            <person name="Zegar C."/>
            <person name="Gutwein M."/>
            <person name="Lucas J."/>
            <person name="Kovtun M."/>
            <person name="Corcoran D."/>
            <person name="Baugh L.R."/>
            <person name="Kiontke K."/>
            <person name="Gunsalus K."/>
            <person name="Fitch D.H."/>
            <person name="Piano F."/>
        </authorList>
    </citation>
    <scope>NUCLEOTIDE SEQUENCE [LARGE SCALE GENOMIC DNA]</scope>
    <source>
        <strain evidence="2">PF1309</strain>
    </source>
</reference>
<evidence type="ECO:0000256" key="1">
    <source>
        <dbReference type="SAM" id="MobiDB-lite"/>
    </source>
</evidence>
<dbReference type="InterPro" id="IPR008974">
    <property type="entry name" value="TRAF-like"/>
</dbReference>
<accession>A0A2A2M077</accession>
<gene>
    <name evidence="2" type="ORF">WR25_21865</name>
</gene>
<evidence type="ECO:0000313" key="3">
    <source>
        <dbReference type="Proteomes" id="UP000218231"/>
    </source>
</evidence>
<dbReference type="OrthoDB" id="6499288at2759"/>
<feature type="compositionally biased region" description="Basic and acidic residues" evidence="1">
    <location>
        <begin position="240"/>
        <end position="251"/>
    </location>
</feature>
<feature type="compositionally biased region" description="Basic and acidic residues" evidence="1">
    <location>
        <begin position="257"/>
        <end position="268"/>
    </location>
</feature>
<feature type="region of interest" description="Disordered" evidence="1">
    <location>
        <begin position="96"/>
        <end position="118"/>
    </location>
</feature>
<dbReference type="STRING" id="2018661.A0A2A2M077"/>
<dbReference type="AlphaFoldDB" id="A0A2A2M077"/>
<dbReference type="Proteomes" id="UP000218231">
    <property type="component" value="Unassembled WGS sequence"/>
</dbReference>
<dbReference type="Gene3D" id="2.60.210.10">
    <property type="entry name" value="Apoptosis, Tumor Necrosis Factor Receptor Associated Protein 2, Chain A"/>
    <property type="match status" value="1"/>
</dbReference>
<organism evidence="2 3">
    <name type="scientific">Diploscapter pachys</name>
    <dbReference type="NCBI Taxonomy" id="2018661"/>
    <lineage>
        <taxon>Eukaryota</taxon>
        <taxon>Metazoa</taxon>
        <taxon>Ecdysozoa</taxon>
        <taxon>Nematoda</taxon>
        <taxon>Chromadorea</taxon>
        <taxon>Rhabditida</taxon>
        <taxon>Rhabditina</taxon>
        <taxon>Rhabditomorpha</taxon>
        <taxon>Rhabditoidea</taxon>
        <taxon>Rhabditidae</taxon>
        <taxon>Diploscapter</taxon>
    </lineage>
</organism>
<dbReference type="EMBL" id="LIAE01006285">
    <property type="protein sequence ID" value="PAV91892.1"/>
    <property type="molecule type" value="Genomic_DNA"/>
</dbReference>
<name>A0A2A2M077_9BILA</name>
<comment type="caution">
    <text evidence="2">The sequence shown here is derived from an EMBL/GenBank/DDBJ whole genome shotgun (WGS) entry which is preliminary data.</text>
</comment>
<keyword evidence="3" id="KW-1185">Reference proteome</keyword>
<evidence type="ECO:0000313" key="2">
    <source>
        <dbReference type="EMBL" id="PAV91892.1"/>
    </source>
</evidence>
<proteinExistence type="predicted"/>
<sequence>MENELMSKVKNSEERIEMEEFMPKDMMKMQNFPGNFIDVRPKSSTPKDPPIKDHIGNYFNLSSSYSPKGYSLTPVGSPRSDGVKIWRVKLDREKKARLNQRRPSSVGASLGNHPAKPKIQLPDGTIECPFSIHGCHKTGSEKDIKLHMRDDSSQYIFWIPNIKNAIVEAKNGRNRTIYRPEGARNPMFGIQMYCPLTELTEYVIKGDLYIRVDVDLSTMKERKAKEVHISQCQGRKILADKSDENEIKEVKDESEDKSEIEQKEKEPLPEEDTPIFMSNKTDEEPEPVNV</sequence>